<dbReference type="PRINTS" id="PR00237">
    <property type="entry name" value="GPCRRHODOPSN"/>
</dbReference>
<evidence type="ECO:0000256" key="3">
    <source>
        <dbReference type="ARBA" id="ARBA00022989"/>
    </source>
</evidence>
<dbReference type="Proteomes" id="UP001279410">
    <property type="component" value="Unassembled WGS sequence"/>
</dbReference>
<name>A0AAD3R2U9_LATJO</name>
<evidence type="ECO:0000256" key="4">
    <source>
        <dbReference type="ARBA" id="ARBA00023040"/>
    </source>
</evidence>
<sequence length="226" mass="26291">MTKKYCESFMVDTDRQRNLIWHKSEFVLSFYVPLCVILYCTVHIISHLRGRQLDQHAKIKKALCVITVVVVLFIICFLPSNITQLLIWIKTRLLASTQVCSALENLTIVFYITISLTYLNSMLDPVIYYFSSPVFKNICRKALHLPQADSAESTEKKTRETGSQTLTPAVITKTKSRKLLRDATLELRFCHIRFADLLCQELMEYISVNQPLWLTHRFSVEMKSQY</sequence>
<comment type="caution">
    <text evidence="10">The sequence shown here is derived from an EMBL/GenBank/DDBJ whole genome shotgun (WGS) entry which is preliminary data.</text>
</comment>
<evidence type="ECO:0000313" key="10">
    <source>
        <dbReference type="EMBL" id="GLD54017.1"/>
    </source>
</evidence>
<dbReference type="Pfam" id="PF00001">
    <property type="entry name" value="7tm_1"/>
    <property type="match status" value="1"/>
</dbReference>
<evidence type="ECO:0000256" key="5">
    <source>
        <dbReference type="ARBA" id="ARBA00023136"/>
    </source>
</evidence>
<dbReference type="PANTHER" id="PTHR46048">
    <property type="entry name" value="HYDROXYCARBOXYLIC ACID RECEPTOR 2"/>
    <property type="match status" value="1"/>
</dbReference>
<dbReference type="GO" id="GO:0004930">
    <property type="term" value="F:G protein-coupled receptor activity"/>
    <property type="evidence" value="ECO:0007669"/>
    <property type="project" value="UniProtKB-KW"/>
</dbReference>
<keyword evidence="6 10" id="KW-0675">Receptor</keyword>
<proteinExistence type="predicted"/>
<dbReference type="PANTHER" id="PTHR46048:SF6">
    <property type="entry name" value="HYDROXYCARBOXYLIC ACID RECEPTOR 2"/>
    <property type="match status" value="1"/>
</dbReference>
<keyword evidence="11" id="KW-1185">Reference proteome</keyword>
<feature type="domain" description="G-protein coupled receptors family 1 profile" evidence="9">
    <location>
        <begin position="1"/>
        <end position="128"/>
    </location>
</feature>
<organism evidence="10 11">
    <name type="scientific">Lates japonicus</name>
    <name type="common">Japanese lates</name>
    <dbReference type="NCBI Taxonomy" id="270547"/>
    <lineage>
        <taxon>Eukaryota</taxon>
        <taxon>Metazoa</taxon>
        <taxon>Chordata</taxon>
        <taxon>Craniata</taxon>
        <taxon>Vertebrata</taxon>
        <taxon>Euteleostomi</taxon>
        <taxon>Actinopterygii</taxon>
        <taxon>Neopterygii</taxon>
        <taxon>Teleostei</taxon>
        <taxon>Neoteleostei</taxon>
        <taxon>Acanthomorphata</taxon>
        <taxon>Carangaria</taxon>
        <taxon>Carangaria incertae sedis</taxon>
        <taxon>Centropomidae</taxon>
        <taxon>Lates</taxon>
    </lineage>
</organism>
<evidence type="ECO:0000256" key="2">
    <source>
        <dbReference type="ARBA" id="ARBA00022692"/>
    </source>
</evidence>
<keyword evidence="3 8" id="KW-1133">Transmembrane helix</keyword>
<reference evidence="10" key="1">
    <citation type="submission" date="2022-08" db="EMBL/GenBank/DDBJ databases">
        <title>Genome sequencing of akame (Lates japonicus).</title>
        <authorList>
            <person name="Hashiguchi Y."/>
            <person name="Takahashi H."/>
        </authorList>
    </citation>
    <scope>NUCLEOTIDE SEQUENCE</scope>
    <source>
        <strain evidence="10">Kochi</strain>
    </source>
</reference>
<dbReference type="GO" id="GO:0005886">
    <property type="term" value="C:plasma membrane"/>
    <property type="evidence" value="ECO:0007669"/>
    <property type="project" value="TreeGrafter"/>
</dbReference>
<dbReference type="EMBL" id="BRZM01000019">
    <property type="protein sequence ID" value="GLD54017.1"/>
    <property type="molecule type" value="Genomic_DNA"/>
</dbReference>
<evidence type="ECO:0000256" key="1">
    <source>
        <dbReference type="ARBA" id="ARBA00004141"/>
    </source>
</evidence>
<keyword evidence="7" id="KW-0807">Transducer</keyword>
<dbReference type="PROSITE" id="PS50262">
    <property type="entry name" value="G_PROTEIN_RECEP_F1_2"/>
    <property type="match status" value="1"/>
</dbReference>
<evidence type="ECO:0000256" key="6">
    <source>
        <dbReference type="ARBA" id="ARBA00023170"/>
    </source>
</evidence>
<dbReference type="InterPro" id="IPR000276">
    <property type="entry name" value="GPCR_Rhodpsn"/>
</dbReference>
<accession>A0AAD3R2U9</accession>
<feature type="transmembrane region" description="Helical" evidence="8">
    <location>
        <begin position="62"/>
        <end position="88"/>
    </location>
</feature>
<evidence type="ECO:0000256" key="7">
    <source>
        <dbReference type="ARBA" id="ARBA00023224"/>
    </source>
</evidence>
<dbReference type="InterPro" id="IPR051893">
    <property type="entry name" value="HCARs"/>
</dbReference>
<feature type="transmembrane region" description="Helical" evidence="8">
    <location>
        <begin position="108"/>
        <end position="131"/>
    </location>
</feature>
<dbReference type="Gene3D" id="1.20.1070.10">
    <property type="entry name" value="Rhodopsin 7-helix transmembrane proteins"/>
    <property type="match status" value="1"/>
</dbReference>
<protein>
    <submittedName>
        <fullName evidence="10">Hydroxycarboxylic acid receptor 2-like protein</fullName>
    </submittedName>
</protein>
<evidence type="ECO:0000313" key="11">
    <source>
        <dbReference type="Proteomes" id="UP001279410"/>
    </source>
</evidence>
<evidence type="ECO:0000259" key="9">
    <source>
        <dbReference type="PROSITE" id="PS50262"/>
    </source>
</evidence>
<keyword evidence="4" id="KW-0297">G-protein coupled receptor</keyword>
<evidence type="ECO:0000256" key="8">
    <source>
        <dbReference type="SAM" id="Phobius"/>
    </source>
</evidence>
<dbReference type="InterPro" id="IPR017452">
    <property type="entry name" value="GPCR_Rhodpsn_7TM"/>
</dbReference>
<keyword evidence="5 8" id="KW-0472">Membrane</keyword>
<gene>
    <name evidence="10" type="ORF">AKAME5_000668900</name>
</gene>
<dbReference type="SUPFAM" id="SSF81321">
    <property type="entry name" value="Family A G protein-coupled receptor-like"/>
    <property type="match status" value="1"/>
</dbReference>
<comment type="subcellular location">
    <subcellularLocation>
        <location evidence="1">Membrane</location>
        <topology evidence="1">Multi-pass membrane protein</topology>
    </subcellularLocation>
</comment>
<keyword evidence="2 8" id="KW-0812">Transmembrane</keyword>
<dbReference type="AlphaFoldDB" id="A0AAD3R2U9"/>
<feature type="transmembrane region" description="Helical" evidence="8">
    <location>
        <begin position="28"/>
        <end position="50"/>
    </location>
</feature>